<gene>
    <name evidence="1" type="ORF">T03_8959</name>
</gene>
<evidence type="ECO:0000313" key="1">
    <source>
        <dbReference type="EMBL" id="KRY56462.1"/>
    </source>
</evidence>
<dbReference type="EMBL" id="JYDI01000043">
    <property type="protein sequence ID" value="KRY56462.1"/>
    <property type="molecule type" value="Genomic_DNA"/>
</dbReference>
<evidence type="ECO:0000313" key="2">
    <source>
        <dbReference type="Proteomes" id="UP000054653"/>
    </source>
</evidence>
<reference evidence="1 2" key="1">
    <citation type="submission" date="2015-01" db="EMBL/GenBank/DDBJ databases">
        <title>Evolution of Trichinella species and genotypes.</title>
        <authorList>
            <person name="Korhonen P.K."/>
            <person name="Edoardo P."/>
            <person name="Giuseppe L.R."/>
            <person name="Gasser R.B."/>
        </authorList>
    </citation>
    <scope>NUCLEOTIDE SEQUENCE [LARGE SCALE GENOMIC DNA]</scope>
    <source>
        <strain evidence="1">ISS120</strain>
    </source>
</reference>
<proteinExistence type="predicted"/>
<comment type="caution">
    <text evidence="1">The sequence shown here is derived from an EMBL/GenBank/DDBJ whole genome shotgun (WGS) entry which is preliminary data.</text>
</comment>
<keyword evidence="2" id="KW-1185">Reference proteome</keyword>
<name>A0A0V1D4N9_TRIBR</name>
<sequence>MEELAKCVWCEFVTMEEMEGGTDSVKNKIQSTTDLSIEYIYPNMSVTGILFMGPNMTFHHTHNSKPQS</sequence>
<dbReference type="AlphaFoldDB" id="A0A0V1D4N9"/>
<accession>A0A0V1D4N9</accession>
<dbReference type="Proteomes" id="UP000054653">
    <property type="component" value="Unassembled WGS sequence"/>
</dbReference>
<organism evidence="1 2">
    <name type="scientific">Trichinella britovi</name>
    <name type="common">Parasitic roundworm</name>
    <dbReference type="NCBI Taxonomy" id="45882"/>
    <lineage>
        <taxon>Eukaryota</taxon>
        <taxon>Metazoa</taxon>
        <taxon>Ecdysozoa</taxon>
        <taxon>Nematoda</taxon>
        <taxon>Enoplea</taxon>
        <taxon>Dorylaimia</taxon>
        <taxon>Trichinellida</taxon>
        <taxon>Trichinellidae</taxon>
        <taxon>Trichinella</taxon>
    </lineage>
</organism>
<protein>
    <submittedName>
        <fullName evidence="1">Uncharacterized protein</fullName>
    </submittedName>
</protein>